<protein>
    <recommendedName>
        <fullName evidence="1">Reverse transcriptase zinc-binding domain-containing protein</fullName>
    </recommendedName>
</protein>
<keyword evidence="3" id="KW-1185">Reference proteome</keyword>
<dbReference type="EMBL" id="JBBWWQ010000005">
    <property type="protein sequence ID" value="KAK8946457.1"/>
    <property type="molecule type" value="Genomic_DNA"/>
</dbReference>
<dbReference type="Proteomes" id="UP001418222">
    <property type="component" value="Unassembled WGS sequence"/>
</dbReference>
<accession>A0AAP0G9K1</accession>
<organism evidence="2 3">
    <name type="scientific">Platanthera zijinensis</name>
    <dbReference type="NCBI Taxonomy" id="2320716"/>
    <lineage>
        <taxon>Eukaryota</taxon>
        <taxon>Viridiplantae</taxon>
        <taxon>Streptophyta</taxon>
        <taxon>Embryophyta</taxon>
        <taxon>Tracheophyta</taxon>
        <taxon>Spermatophyta</taxon>
        <taxon>Magnoliopsida</taxon>
        <taxon>Liliopsida</taxon>
        <taxon>Asparagales</taxon>
        <taxon>Orchidaceae</taxon>
        <taxon>Orchidoideae</taxon>
        <taxon>Orchideae</taxon>
        <taxon>Orchidinae</taxon>
        <taxon>Platanthera</taxon>
    </lineage>
</organism>
<evidence type="ECO:0000259" key="1">
    <source>
        <dbReference type="Pfam" id="PF13966"/>
    </source>
</evidence>
<dbReference type="AlphaFoldDB" id="A0AAP0G9K1"/>
<reference evidence="2 3" key="1">
    <citation type="journal article" date="2022" name="Nat. Plants">
        <title>Genomes of leafy and leafless Platanthera orchids illuminate the evolution of mycoheterotrophy.</title>
        <authorList>
            <person name="Li M.H."/>
            <person name="Liu K.W."/>
            <person name="Li Z."/>
            <person name="Lu H.C."/>
            <person name="Ye Q.L."/>
            <person name="Zhang D."/>
            <person name="Wang J.Y."/>
            <person name="Li Y.F."/>
            <person name="Zhong Z.M."/>
            <person name="Liu X."/>
            <person name="Yu X."/>
            <person name="Liu D.K."/>
            <person name="Tu X.D."/>
            <person name="Liu B."/>
            <person name="Hao Y."/>
            <person name="Liao X.Y."/>
            <person name="Jiang Y.T."/>
            <person name="Sun W.H."/>
            <person name="Chen J."/>
            <person name="Chen Y.Q."/>
            <person name="Ai Y."/>
            <person name="Zhai J.W."/>
            <person name="Wu S.S."/>
            <person name="Zhou Z."/>
            <person name="Hsiao Y.Y."/>
            <person name="Wu W.L."/>
            <person name="Chen Y.Y."/>
            <person name="Lin Y.F."/>
            <person name="Hsu J.L."/>
            <person name="Li C.Y."/>
            <person name="Wang Z.W."/>
            <person name="Zhao X."/>
            <person name="Zhong W.Y."/>
            <person name="Ma X.K."/>
            <person name="Ma L."/>
            <person name="Huang J."/>
            <person name="Chen G.Z."/>
            <person name="Huang M.Z."/>
            <person name="Huang L."/>
            <person name="Peng D.H."/>
            <person name="Luo Y.B."/>
            <person name="Zou S.Q."/>
            <person name="Chen S.P."/>
            <person name="Lan S."/>
            <person name="Tsai W.C."/>
            <person name="Van de Peer Y."/>
            <person name="Liu Z.J."/>
        </authorList>
    </citation>
    <scope>NUCLEOTIDE SEQUENCE [LARGE SCALE GENOMIC DNA]</scope>
    <source>
        <strain evidence="2">Lor287</strain>
    </source>
</reference>
<evidence type="ECO:0000313" key="3">
    <source>
        <dbReference type="Proteomes" id="UP001418222"/>
    </source>
</evidence>
<evidence type="ECO:0000313" key="2">
    <source>
        <dbReference type="EMBL" id="KAK8946457.1"/>
    </source>
</evidence>
<proteinExistence type="predicted"/>
<dbReference type="Pfam" id="PF13966">
    <property type="entry name" value="zf-RVT"/>
    <property type="match status" value="1"/>
</dbReference>
<dbReference type="PANTHER" id="PTHR33116">
    <property type="entry name" value="REVERSE TRANSCRIPTASE ZINC-BINDING DOMAIN-CONTAINING PROTEIN-RELATED-RELATED"/>
    <property type="match status" value="1"/>
</dbReference>
<name>A0AAP0G9K1_9ASPA</name>
<sequence>MELYCSWTGQKINLAKSMVVFNNATPNWKANRFTRRLGFARFCELQYLGVTLAMRKLRAADFAELLLRVNSTIRGWSNRQLSLAGRATLINSSLLSMAIYVMTHSDIPVATLRMVEARARFFLWKKDASHRGVHYVAWDVVCTPKDYGGLGFHSTLNWRGPLRARLAWDVLRSGASLFRSIFQSRYPHGFGLGPVRCGDSFILRLLMDGMSALQPLLRWRIGEGHTVDVLSDAWIFEVPLARWPTLANYQALEGLSVVELMDEEGNWDGGRLADLFSPDLIDIITHLPRLGRTTVDEPEIGSRFNGHTIMGLAYAAQVSPPTDSFTWLARLKLHPRDRFFWWRLSRGAIPTNKWLQRRGLGSAPDCPWGCGLAETVDHLLG</sequence>
<dbReference type="InterPro" id="IPR026960">
    <property type="entry name" value="RVT-Znf"/>
</dbReference>
<dbReference type="PANTHER" id="PTHR33116:SF86">
    <property type="entry name" value="REVERSE TRANSCRIPTASE DOMAIN-CONTAINING PROTEIN"/>
    <property type="match status" value="1"/>
</dbReference>
<feature type="domain" description="Reverse transcriptase zinc-binding" evidence="1">
    <location>
        <begin position="324"/>
        <end position="380"/>
    </location>
</feature>
<comment type="caution">
    <text evidence="2">The sequence shown here is derived from an EMBL/GenBank/DDBJ whole genome shotgun (WGS) entry which is preliminary data.</text>
</comment>
<gene>
    <name evidence="2" type="ORF">KSP39_PZI006359</name>
</gene>